<accession>A0A1C7AFY3</accession>
<keyword evidence="2" id="KW-0808">Transferase</keyword>
<dbReference type="Pfam" id="PF05050">
    <property type="entry name" value="Methyltransf_21"/>
    <property type="match status" value="1"/>
</dbReference>
<evidence type="ECO:0000259" key="1">
    <source>
        <dbReference type="Pfam" id="PF05050"/>
    </source>
</evidence>
<sequence>MRAIARWLQGKGVLYTRDLYRPVEWHGSERCGWAISPEGVTGDSIVYSLGIGDDVSFDLSLIERYGVRVYAFDPTPETAEWIARQSLPGRFRYQPVAISDKDGTVDFFAPVPGSKCSTLQARIPGQTPSHRVAARRLRSVMRELGHDRIDILKMDIEGAEYDVLQDLLEERIPVRQLLVEFHHRFPTIGARKTKEAVRLLRAHGFRISWISATCNEYSFWNISN</sequence>
<gene>
    <name evidence="2" type="ORF">SVA_3806</name>
</gene>
<dbReference type="InterPro" id="IPR006342">
    <property type="entry name" value="FkbM_mtfrase"/>
</dbReference>
<dbReference type="SUPFAM" id="SSF53335">
    <property type="entry name" value="S-adenosyl-L-methionine-dependent methyltransferases"/>
    <property type="match status" value="1"/>
</dbReference>
<protein>
    <submittedName>
        <fullName evidence="2">Methyltransferase FkbM family</fullName>
    </submittedName>
</protein>
<name>A0A1C7AFY3_9GAMM</name>
<dbReference type="InterPro" id="IPR026913">
    <property type="entry name" value="METTL24"/>
</dbReference>
<evidence type="ECO:0000313" key="2">
    <source>
        <dbReference type="EMBL" id="BAU50340.1"/>
    </source>
</evidence>
<feature type="domain" description="Methyltransferase FkbM" evidence="1">
    <location>
        <begin position="63"/>
        <end position="207"/>
    </location>
</feature>
<keyword evidence="3" id="KW-1185">Reference proteome</keyword>
<dbReference type="EMBL" id="AP014936">
    <property type="protein sequence ID" value="BAU50340.1"/>
    <property type="molecule type" value="Genomic_DNA"/>
</dbReference>
<dbReference type="Gene3D" id="3.40.50.150">
    <property type="entry name" value="Vaccinia Virus protein VP39"/>
    <property type="match status" value="1"/>
</dbReference>
<evidence type="ECO:0000313" key="3">
    <source>
        <dbReference type="Proteomes" id="UP000218899"/>
    </source>
</evidence>
<dbReference type="PANTHER" id="PTHR32026:SF10">
    <property type="entry name" value="METHYLTRANSFERASE-LIKE PROTEIN 24-RELATED"/>
    <property type="match status" value="1"/>
</dbReference>
<reference evidence="2 3" key="1">
    <citation type="submission" date="2015-08" db="EMBL/GenBank/DDBJ databases">
        <title>Complete genome sequence of Sulfurifustis variabilis.</title>
        <authorList>
            <person name="Miura A."/>
            <person name="Kojima H."/>
            <person name="Fukui M."/>
        </authorList>
    </citation>
    <scope>NUCLEOTIDE SEQUENCE [LARGE SCALE GENOMIC DNA]</scope>
    <source>
        <strain evidence="3">skN76</strain>
    </source>
</reference>
<dbReference type="GO" id="GO:0008168">
    <property type="term" value="F:methyltransferase activity"/>
    <property type="evidence" value="ECO:0007669"/>
    <property type="project" value="UniProtKB-KW"/>
</dbReference>
<dbReference type="PANTHER" id="PTHR32026">
    <property type="entry name" value="METHYLTRANSFERASE-LIKE PROTEIN 24"/>
    <property type="match status" value="1"/>
</dbReference>
<keyword evidence="2" id="KW-0489">Methyltransferase</keyword>
<dbReference type="Proteomes" id="UP000218899">
    <property type="component" value="Chromosome"/>
</dbReference>
<organism evidence="2 3">
    <name type="scientific">Sulfurifustis variabilis</name>
    <dbReference type="NCBI Taxonomy" id="1675686"/>
    <lineage>
        <taxon>Bacteria</taxon>
        <taxon>Pseudomonadati</taxon>
        <taxon>Pseudomonadota</taxon>
        <taxon>Gammaproteobacteria</taxon>
        <taxon>Acidiferrobacterales</taxon>
        <taxon>Acidiferrobacteraceae</taxon>
        <taxon>Sulfurifustis</taxon>
    </lineage>
</organism>
<dbReference type="KEGG" id="sva:SVA_3806"/>
<dbReference type="AlphaFoldDB" id="A0A1C7AFY3"/>
<dbReference type="GO" id="GO:0032259">
    <property type="term" value="P:methylation"/>
    <property type="evidence" value="ECO:0007669"/>
    <property type="project" value="UniProtKB-KW"/>
</dbReference>
<dbReference type="NCBIfam" id="TIGR01444">
    <property type="entry name" value="fkbM_fam"/>
    <property type="match status" value="1"/>
</dbReference>
<dbReference type="InterPro" id="IPR029063">
    <property type="entry name" value="SAM-dependent_MTases_sf"/>
</dbReference>
<proteinExistence type="predicted"/>